<evidence type="ECO:0000256" key="6">
    <source>
        <dbReference type="SAM" id="Phobius"/>
    </source>
</evidence>
<dbReference type="InterPro" id="IPR000832">
    <property type="entry name" value="GPCR_2_secretin-like"/>
</dbReference>
<dbReference type="GO" id="GO:0007166">
    <property type="term" value="P:cell surface receptor signaling pathway"/>
    <property type="evidence" value="ECO:0007669"/>
    <property type="project" value="InterPro"/>
</dbReference>
<feature type="region of interest" description="Disordered" evidence="5">
    <location>
        <begin position="87"/>
        <end position="125"/>
    </location>
</feature>
<dbReference type="GO" id="GO:0016020">
    <property type="term" value="C:membrane"/>
    <property type="evidence" value="ECO:0007669"/>
    <property type="project" value="UniProtKB-SubCell"/>
</dbReference>
<feature type="domain" description="G-protein coupled receptors family 2 profile 2" evidence="8">
    <location>
        <begin position="696"/>
        <end position="955"/>
    </location>
</feature>
<evidence type="ECO:0000256" key="2">
    <source>
        <dbReference type="ARBA" id="ARBA00022692"/>
    </source>
</evidence>
<evidence type="ECO:0000256" key="7">
    <source>
        <dbReference type="SAM" id="SignalP"/>
    </source>
</evidence>
<dbReference type="RefSeq" id="XP_038059552.1">
    <property type="nucleotide sequence ID" value="XM_038203624.1"/>
</dbReference>
<evidence type="ECO:0000256" key="1">
    <source>
        <dbReference type="ARBA" id="ARBA00004141"/>
    </source>
</evidence>
<keyword evidence="2 6" id="KW-0812">Transmembrane</keyword>
<dbReference type="PANTHER" id="PTHR45902">
    <property type="entry name" value="LATROPHILIN RECEPTOR-LIKE PROTEIN A"/>
    <property type="match status" value="1"/>
</dbReference>
<dbReference type="InterPro" id="IPR017981">
    <property type="entry name" value="GPCR_2-like_7TM"/>
</dbReference>
<feature type="transmembrane region" description="Helical" evidence="6">
    <location>
        <begin position="697"/>
        <end position="721"/>
    </location>
</feature>
<keyword evidence="4 6" id="KW-0472">Membrane</keyword>
<feature type="region of interest" description="Disordered" evidence="5">
    <location>
        <begin position="997"/>
        <end position="1017"/>
    </location>
</feature>
<evidence type="ECO:0000259" key="8">
    <source>
        <dbReference type="PROSITE" id="PS50261"/>
    </source>
</evidence>
<dbReference type="Gene3D" id="1.20.1070.10">
    <property type="entry name" value="Rhodopsin 7-helix transmembrane proteins"/>
    <property type="match status" value="1"/>
</dbReference>
<keyword evidence="10" id="KW-1185">Reference proteome</keyword>
<reference evidence="9" key="1">
    <citation type="submission" date="2022-11" db="UniProtKB">
        <authorList>
            <consortium name="EnsemblMetazoa"/>
        </authorList>
    </citation>
    <scope>IDENTIFICATION</scope>
</reference>
<keyword evidence="7" id="KW-0732">Signal</keyword>
<feature type="transmembrane region" description="Helical" evidence="6">
    <location>
        <begin position="808"/>
        <end position="830"/>
    </location>
</feature>
<evidence type="ECO:0000256" key="4">
    <source>
        <dbReference type="ARBA" id="ARBA00023136"/>
    </source>
</evidence>
<dbReference type="PRINTS" id="PR00249">
    <property type="entry name" value="GPCRSECRETIN"/>
</dbReference>
<feature type="transmembrane region" description="Helical" evidence="6">
    <location>
        <begin position="934"/>
        <end position="954"/>
    </location>
</feature>
<feature type="transmembrane region" description="Helical" evidence="6">
    <location>
        <begin position="854"/>
        <end position="877"/>
    </location>
</feature>
<feature type="transmembrane region" description="Helical" evidence="6">
    <location>
        <begin position="906"/>
        <end position="928"/>
    </location>
</feature>
<dbReference type="PROSITE" id="PS50261">
    <property type="entry name" value="G_PROTEIN_RECEP_F2_4"/>
    <property type="match status" value="1"/>
</dbReference>
<feature type="transmembrane region" description="Helical" evidence="6">
    <location>
        <begin position="733"/>
        <end position="752"/>
    </location>
</feature>
<keyword evidence="3 6" id="KW-1133">Transmembrane helix</keyword>
<dbReference type="PANTHER" id="PTHR45902:SF1">
    <property type="entry name" value="LATROPHILIN RECEPTOR-LIKE PROTEIN A"/>
    <property type="match status" value="1"/>
</dbReference>
<dbReference type="AlphaFoldDB" id="A0A914A6R2"/>
<dbReference type="EnsemblMetazoa" id="XM_038203624.1">
    <property type="protein sequence ID" value="XP_038059552.1"/>
    <property type="gene ID" value="LOC119730636"/>
</dbReference>
<sequence>MDRNRAFALVVFCSTLPVFALADQSTTMIRPSPRVDAVPVCTLGHLCQVKGNSNTDQGGSDCVRWCYCDDACGFFGDCCYDYEDGSSQLPGPRRRSASKMAKLTPDPGDCMSSSDGGSLDGGDGQLRRDCNVSDDGYDGESGVDSEFDGLAEYLTTTGTPRSHFPCTYVGQPVSEPPYRYGFWLNSFCPANASVNSRRLCEDPPGDDVILKTPVSGARGVAYKNVYCAICNGEDLSRLDAWAVDVYCNSLNQSAAILDAPRQRGANYTFDFQDLDAACRLVFSSRKGVGVRYCFPDVVADCGSHDGSTGLCEACDSYAAVAIEPERFPPGPRRVFRNPHCALSHGVRITSGAITNSCALVCGSGSFVTPMIPSLSILINFGTGTAQVDDLVLPSRCPADFVFDPFTDRCRILSCADGYRLEGGQCIAQEPPDTEEESNVTATVEFLVEVNIDGTVNCSSAGEVGLCMAKPLLQILDGLSVQRFTLGGIVPKCRLSDSNTTSFEMTMTRENAQLDINILEKELDIVLLNGSRGGFGECLSFNNDTNLRSIVFVRCHSATCGIRETAKCGNVVGNITEIFPLQSNVSDGFVRVDNTWYSAEQTVYSVIYGWQPGNESFDKLGMRVRVCDGEELSCAHVALNASLFRPIGGPEGSSLEYLPTGYILAPGNFSILRNGSVMVCSFFDNGTVQGTRDDLAKLLISLIGLTLSMIATAVIFVTYLAFRSLRNHMRCPMLNLTASLILANLMFLLSKISTANDVACTAVAFLGHVFWLSVSTWSNIIAVGMYGAFSVSAMSLRDQRVTRRKLVYFYLYAYGAPCCISIPCLVLELTYKSRDVPLFRYRSGDVCFINSSDQMLYAFVVPLLACVLVNLVLFSLTVRGIRITKMKAQMVKGNTPVMRQAMEELPIYLKISSLMGFCWLVGFLATVTKSTVLEYIYLVSNSCQGLLIFLCFANGRVRALWRAKLRALFRACCSGGVAEPKREAPVVATVSERCGTGASGDNHAGDGSASVRTEETAL</sequence>
<dbReference type="OrthoDB" id="6134459at2759"/>
<dbReference type="GO" id="GO:0004930">
    <property type="term" value="F:G protein-coupled receptor activity"/>
    <property type="evidence" value="ECO:0007669"/>
    <property type="project" value="InterPro"/>
</dbReference>
<dbReference type="InterPro" id="IPR053231">
    <property type="entry name" value="GPCR_LN-TM7"/>
</dbReference>
<feature type="transmembrane region" description="Helical" evidence="6">
    <location>
        <begin position="764"/>
        <end position="788"/>
    </location>
</feature>
<dbReference type="OMA" id="THNITCK"/>
<feature type="compositionally biased region" description="Low complexity" evidence="5">
    <location>
        <begin position="108"/>
        <end position="117"/>
    </location>
</feature>
<organism evidence="9 10">
    <name type="scientific">Patiria miniata</name>
    <name type="common">Bat star</name>
    <name type="synonym">Asterina miniata</name>
    <dbReference type="NCBI Taxonomy" id="46514"/>
    <lineage>
        <taxon>Eukaryota</taxon>
        <taxon>Metazoa</taxon>
        <taxon>Echinodermata</taxon>
        <taxon>Eleutherozoa</taxon>
        <taxon>Asterozoa</taxon>
        <taxon>Asteroidea</taxon>
        <taxon>Valvatacea</taxon>
        <taxon>Valvatida</taxon>
        <taxon>Asterinidae</taxon>
        <taxon>Patiria</taxon>
    </lineage>
</organism>
<protein>
    <recommendedName>
        <fullName evidence="8">G-protein coupled receptors family 2 profile 2 domain-containing protein</fullName>
    </recommendedName>
</protein>
<dbReference type="GeneID" id="119730636"/>
<evidence type="ECO:0000313" key="9">
    <source>
        <dbReference type="EnsemblMetazoa" id="XP_038059552.1"/>
    </source>
</evidence>
<feature type="chain" id="PRO_5038104046" description="G-protein coupled receptors family 2 profile 2 domain-containing protein" evidence="7">
    <location>
        <begin position="23"/>
        <end position="1017"/>
    </location>
</feature>
<evidence type="ECO:0000313" key="10">
    <source>
        <dbReference type="Proteomes" id="UP000887568"/>
    </source>
</evidence>
<name>A0A914A6R2_PATMI</name>
<dbReference type="Pfam" id="PF00002">
    <property type="entry name" value="7tm_2"/>
    <property type="match status" value="1"/>
</dbReference>
<comment type="subcellular location">
    <subcellularLocation>
        <location evidence="1">Membrane</location>
        <topology evidence="1">Multi-pass membrane protein</topology>
    </subcellularLocation>
</comment>
<feature type="signal peptide" evidence="7">
    <location>
        <begin position="1"/>
        <end position="22"/>
    </location>
</feature>
<accession>A0A914A6R2</accession>
<dbReference type="Proteomes" id="UP000887568">
    <property type="component" value="Unplaced"/>
</dbReference>
<evidence type="ECO:0000256" key="3">
    <source>
        <dbReference type="ARBA" id="ARBA00022989"/>
    </source>
</evidence>
<dbReference type="CDD" id="cd13952">
    <property type="entry name" value="7tm_classB"/>
    <property type="match status" value="1"/>
</dbReference>
<proteinExistence type="predicted"/>
<evidence type="ECO:0000256" key="5">
    <source>
        <dbReference type="SAM" id="MobiDB-lite"/>
    </source>
</evidence>